<name>A0ABT2K530_9ACTN</name>
<protein>
    <submittedName>
        <fullName evidence="2">NAD(P)-dependent oxidoreductase</fullName>
    </submittedName>
</protein>
<dbReference type="PANTHER" id="PTHR48079">
    <property type="entry name" value="PROTEIN YEEZ"/>
    <property type="match status" value="1"/>
</dbReference>
<evidence type="ECO:0000313" key="3">
    <source>
        <dbReference type="Proteomes" id="UP001156389"/>
    </source>
</evidence>
<gene>
    <name evidence="2" type="ORF">LHJ74_33315</name>
</gene>
<proteinExistence type="predicted"/>
<dbReference type="RefSeq" id="WP_260222095.1">
    <property type="nucleotide sequence ID" value="NZ_JAJAGO010000026.1"/>
</dbReference>
<dbReference type="Pfam" id="PF01370">
    <property type="entry name" value="Epimerase"/>
    <property type="match status" value="1"/>
</dbReference>
<dbReference type="Proteomes" id="UP001156389">
    <property type="component" value="Unassembled WGS sequence"/>
</dbReference>
<evidence type="ECO:0000313" key="2">
    <source>
        <dbReference type="EMBL" id="MCT2594739.1"/>
    </source>
</evidence>
<dbReference type="Gene3D" id="3.40.50.720">
    <property type="entry name" value="NAD(P)-binding Rossmann-like Domain"/>
    <property type="match status" value="1"/>
</dbReference>
<dbReference type="SUPFAM" id="SSF51735">
    <property type="entry name" value="NAD(P)-binding Rossmann-fold domains"/>
    <property type="match status" value="1"/>
</dbReference>
<dbReference type="InterPro" id="IPR001509">
    <property type="entry name" value="Epimerase_deHydtase"/>
</dbReference>
<dbReference type="EMBL" id="JAJAGO010000026">
    <property type="protein sequence ID" value="MCT2594739.1"/>
    <property type="molecule type" value="Genomic_DNA"/>
</dbReference>
<evidence type="ECO:0000259" key="1">
    <source>
        <dbReference type="Pfam" id="PF01370"/>
    </source>
</evidence>
<feature type="domain" description="NAD-dependent epimerase/dehydratase" evidence="1">
    <location>
        <begin position="6"/>
        <end position="215"/>
    </location>
</feature>
<comment type="caution">
    <text evidence="2">The sequence shown here is derived from an EMBL/GenBank/DDBJ whole genome shotgun (WGS) entry which is preliminary data.</text>
</comment>
<accession>A0ABT2K530</accession>
<dbReference type="InterPro" id="IPR051783">
    <property type="entry name" value="NAD(P)-dependent_oxidoreduct"/>
</dbReference>
<dbReference type="PANTHER" id="PTHR48079:SF6">
    <property type="entry name" value="NAD(P)-BINDING DOMAIN-CONTAINING PROTEIN-RELATED"/>
    <property type="match status" value="1"/>
</dbReference>
<dbReference type="InterPro" id="IPR036291">
    <property type="entry name" value="NAD(P)-bd_dom_sf"/>
</dbReference>
<reference evidence="2 3" key="1">
    <citation type="submission" date="2021-10" db="EMBL/GenBank/DDBJ databases">
        <title>Streptomyces gossypii sp. nov., isolated from soil collected from cotton field.</title>
        <authorList>
            <person name="Ge X."/>
            <person name="Chen X."/>
            <person name="Liu W."/>
        </authorList>
    </citation>
    <scope>NUCLEOTIDE SEQUENCE [LARGE SCALE GENOMIC DNA]</scope>
    <source>
        <strain evidence="2 3">N2-109</strain>
    </source>
</reference>
<organism evidence="2 3">
    <name type="scientific">Streptomyces gossypii</name>
    <dbReference type="NCBI Taxonomy" id="2883101"/>
    <lineage>
        <taxon>Bacteria</taxon>
        <taxon>Bacillati</taxon>
        <taxon>Actinomycetota</taxon>
        <taxon>Actinomycetes</taxon>
        <taxon>Kitasatosporales</taxon>
        <taxon>Streptomycetaceae</taxon>
        <taxon>Streptomyces</taxon>
    </lineage>
</organism>
<keyword evidence="3" id="KW-1185">Reference proteome</keyword>
<sequence length="320" mass="34434">MTGQTVLVTGGTGFVGARVTALLADRSGQAEPAARVRLLLHRTGHQPTRQAEVEPAHADLARPESLRGICDGVHTVLHLASQIGGDPELCRAVNDEGTRALLAEARRAGVTRIIQLSTTAVYRDSPHRGAHEEGLPYGPASVTSASRLAGEARVRAAGGVVLRPHLVYGTGDTWVVPALAELLTALPYWVEGGRARTSLTRVDDLARAITGLARARMLPAGRALHATHPRPVLMRDVLTDVARGLQLPPPDGDVSRRRALELLGGPENTVWRRRLGLLTVDHWYDSSRLWRLLGLSPGPEFSDGFAGCLPWYRAALAPQR</sequence>